<dbReference type="AlphaFoldDB" id="F9YBJ3"/>
<evidence type="ECO:0000256" key="3">
    <source>
        <dbReference type="ARBA" id="ARBA00022448"/>
    </source>
</evidence>
<evidence type="ECO:0000256" key="4">
    <source>
        <dbReference type="ARBA" id="ARBA00022729"/>
    </source>
</evidence>
<dbReference type="PANTHER" id="PTHR30290">
    <property type="entry name" value="PERIPLASMIC BINDING COMPONENT OF ABC TRANSPORTER"/>
    <property type="match status" value="1"/>
</dbReference>
<dbReference type="HOGENOM" id="CLU_017028_7_3_5"/>
<evidence type="ECO:0000256" key="5">
    <source>
        <dbReference type="SAM" id="SignalP"/>
    </source>
</evidence>
<comment type="subcellular location">
    <subcellularLocation>
        <location evidence="1">Periplasm</location>
    </subcellularLocation>
</comment>
<dbReference type="GO" id="GO:0043190">
    <property type="term" value="C:ATP-binding cassette (ABC) transporter complex"/>
    <property type="evidence" value="ECO:0007669"/>
    <property type="project" value="InterPro"/>
</dbReference>
<feature type="domain" description="Solute-binding protein family 5" evidence="6">
    <location>
        <begin position="77"/>
        <end position="439"/>
    </location>
</feature>
<proteinExistence type="inferred from homology"/>
<geneLocation type="plasmid" evidence="8">
    <name>pKVU_200</name>
</geneLocation>
<keyword evidence="4 5" id="KW-0732">Signal</keyword>
<sequence length="524" mass="56201">MVSYVKAVAGASAIASLLPALAAYAQPAPTTGGTYYHALEAAVTCIDPPTQIFHVALNVGRQLVDSLVDQDPQTGAIVPWIAERWDISEDAQTFTFHLRQGSHFADGAPIDAAAVQANIDRIAALGPRAVGAAPLLIGYTGTEVIDPQTVRITFDRPAVQFLQALSGAWFGLISPNDLGKSADALCAGDFAGSGPFITASYQGDTEIVLQRRDGYDSHSSLAGHTGDAYVDALHLVVIPEAGNRAGAVQTGEVHSASNIAFQHVPLLEQLGLTLLSPHIPGMTESLIFNRETAIGQDDAVRQAIQHAINSEELIRTVWGPSWTPRTAVLSESTPGWADFSDLLTFDEGRANAILDEAGWLRGEDGFRSRDGQRLSVRIIMSSPASDQLVKQQLAAVGIDYNIERLDSATSTARVQAGEYDIYKWQMTRADPAILNAVWNSNRTSQGVARSPASELDDLLLVQESAIDTAARAAAAADVQRYLIENALVVPLVDRAWTYAIHPSGHGLRLDGETKLVFFDVFTDR</sequence>
<keyword evidence="7" id="KW-0614">Plasmid</keyword>
<dbReference type="EMBL" id="CP002020">
    <property type="protein sequence ID" value="AEM42745.1"/>
    <property type="molecule type" value="Genomic_DNA"/>
</dbReference>
<dbReference type="OrthoDB" id="9803988at2"/>
<dbReference type="Pfam" id="PF00496">
    <property type="entry name" value="SBP_bac_5"/>
    <property type="match status" value="1"/>
</dbReference>
<dbReference type="KEGG" id="kvl:KVU_PB0067"/>
<evidence type="ECO:0000313" key="8">
    <source>
        <dbReference type="Proteomes" id="UP000000692"/>
    </source>
</evidence>
<dbReference type="PANTHER" id="PTHR30290:SF9">
    <property type="entry name" value="OLIGOPEPTIDE-BINDING PROTEIN APPA"/>
    <property type="match status" value="1"/>
</dbReference>
<protein>
    <submittedName>
        <fullName evidence="7">ABC peptide transporter, permease component</fullName>
    </submittedName>
</protein>
<dbReference type="InterPro" id="IPR039424">
    <property type="entry name" value="SBP_5"/>
</dbReference>
<organism evidence="7 8">
    <name type="scientific">Ketogulonicigenium vulgare (strain WSH-001)</name>
    <dbReference type="NCBI Taxonomy" id="759362"/>
    <lineage>
        <taxon>Bacteria</taxon>
        <taxon>Pseudomonadati</taxon>
        <taxon>Pseudomonadota</taxon>
        <taxon>Alphaproteobacteria</taxon>
        <taxon>Rhodobacterales</taxon>
        <taxon>Roseobacteraceae</taxon>
        <taxon>Ketogulonicigenium</taxon>
    </lineage>
</organism>
<dbReference type="InterPro" id="IPR000914">
    <property type="entry name" value="SBP_5_dom"/>
</dbReference>
<dbReference type="GO" id="GO:1904680">
    <property type="term" value="F:peptide transmembrane transporter activity"/>
    <property type="evidence" value="ECO:0007669"/>
    <property type="project" value="TreeGrafter"/>
</dbReference>
<evidence type="ECO:0000256" key="1">
    <source>
        <dbReference type="ARBA" id="ARBA00004418"/>
    </source>
</evidence>
<dbReference type="GO" id="GO:0015833">
    <property type="term" value="P:peptide transport"/>
    <property type="evidence" value="ECO:0007669"/>
    <property type="project" value="TreeGrafter"/>
</dbReference>
<feature type="signal peptide" evidence="5">
    <location>
        <begin position="1"/>
        <end position="22"/>
    </location>
</feature>
<comment type="similarity">
    <text evidence="2">Belongs to the bacterial solute-binding protein 5 family.</text>
</comment>
<dbReference type="Gene3D" id="3.10.105.10">
    <property type="entry name" value="Dipeptide-binding Protein, Domain 3"/>
    <property type="match status" value="1"/>
</dbReference>
<dbReference type="PIRSF" id="PIRSF002741">
    <property type="entry name" value="MppA"/>
    <property type="match status" value="1"/>
</dbReference>
<dbReference type="InterPro" id="IPR030678">
    <property type="entry name" value="Peptide/Ni-bd"/>
</dbReference>
<dbReference type="RefSeq" id="WP_014538164.1">
    <property type="nucleotide sequence ID" value="NC_017385.1"/>
</dbReference>
<keyword evidence="3" id="KW-0813">Transport</keyword>
<dbReference type="GO" id="GO:0030288">
    <property type="term" value="C:outer membrane-bounded periplasmic space"/>
    <property type="evidence" value="ECO:0007669"/>
    <property type="project" value="UniProtKB-ARBA"/>
</dbReference>
<feature type="chain" id="PRO_5003395772" evidence="5">
    <location>
        <begin position="23"/>
        <end position="524"/>
    </location>
</feature>
<dbReference type="CDD" id="cd08492">
    <property type="entry name" value="PBP2_NikA_DppA_OppA_like_15"/>
    <property type="match status" value="1"/>
</dbReference>
<gene>
    <name evidence="7" type="ordered locus">KVU_PB0067</name>
</gene>
<evidence type="ECO:0000256" key="2">
    <source>
        <dbReference type="ARBA" id="ARBA00005695"/>
    </source>
</evidence>
<evidence type="ECO:0000259" key="6">
    <source>
        <dbReference type="Pfam" id="PF00496"/>
    </source>
</evidence>
<name>F9YBJ3_KETVW</name>
<reference evidence="7 8" key="1">
    <citation type="journal article" date="2011" name="J. Bacteriol.">
        <title>Complete genome sequence of the industrial strain Ketogulonicigenium vulgare WSH-001.</title>
        <authorList>
            <person name="Liu L."/>
            <person name="Li Y."/>
            <person name="Zhang J."/>
            <person name="Zhou Z."/>
            <person name="Liu J."/>
            <person name="Li X."/>
            <person name="Zhou J."/>
            <person name="Du G."/>
            <person name="Wang L."/>
            <person name="Chen J."/>
        </authorList>
    </citation>
    <scope>NUCLEOTIDE SEQUENCE [LARGE SCALE GENOMIC DNA]</scope>
    <source>
        <strain evidence="7 8">WSH-001</strain>
        <plasmid evidence="8">pKVU_200</plasmid>
    </source>
</reference>
<dbReference type="Gene3D" id="3.40.190.10">
    <property type="entry name" value="Periplasmic binding protein-like II"/>
    <property type="match status" value="1"/>
</dbReference>
<accession>F9YBJ3</accession>
<dbReference type="SUPFAM" id="SSF53850">
    <property type="entry name" value="Periplasmic binding protein-like II"/>
    <property type="match status" value="1"/>
</dbReference>
<evidence type="ECO:0000313" key="7">
    <source>
        <dbReference type="EMBL" id="AEM42745.1"/>
    </source>
</evidence>
<keyword evidence="8" id="KW-1185">Reference proteome</keyword>
<dbReference type="Proteomes" id="UP000000692">
    <property type="component" value="Plasmid 2"/>
</dbReference>